<dbReference type="GO" id="GO:0140581">
    <property type="term" value="F:P-type monovalent copper transporter activity"/>
    <property type="evidence" value="ECO:0007669"/>
    <property type="project" value="UniProtKB-EC"/>
</dbReference>
<evidence type="ECO:0000313" key="18">
    <source>
        <dbReference type="Proteomes" id="UP000823982"/>
    </source>
</evidence>
<evidence type="ECO:0000256" key="5">
    <source>
        <dbReference type="ARBA" id="ARBA00022692"/>
    </source>
</evidence>
<evidence type="ECO:0000256" key="12">
    <source>
        <dbReference type="ARBA" id="ARBA00023008"/>
    </source>
</evidence>
<dbReference type="SFLD" id="SFLDF00027">
    <property type="entry name" value="p-type_atpase"/>
    <property type="match status" value="1"/>
</dbReference>
<evidence type="ECO:0000256" key="15">
    <source>
        <dbReference type="RuleBase" id="RU362081"/>
    </source>
</evidence>
<dbReference type="Pfam" id="PF00122">
    <property type="entry name" value="E1-E2_ATPase"/>
    <property type="match status" value="1"/>
</dbReference>
<evidence type="ECO:0000313" key="17">
    <source>
        <dbReference type="EMBL" id="HIS24099.1"/>
    </source>
</evidence>
<feature type="transmembrane region" description="Helical" evidence="15">
    <location>
        <begin position="87"/>
        <end position="105"/>
    </location>
</feature>
<dbReference type="AlphaFoldDB" id="A0A9D1EMX2"/>
<dbReference type="FunFam" id="2.70.150.10:FF:000020">
    <property type="entry name" value="Copper-exporting P-type ATPase A"/>
    <property type="match status" value="1"/>
</dbReference>
<reference evidence="17" key="1">
    <citation type="submission" date="2020-10" db="EMBL/GenBank/DDBJ databases">
        <authorList>
            <person name="Gilroy R."/>
        </authorList>
    </citation>
    <scope>NUCLEOTIDE SEQUENCE</scope>
    <source>
        <strain evidence="17">CHK157-1446</strain>
    </source>
</reference>
<dbReference type="Gene3D" id="2.70.150.10">
    <property type="entry name" value="Calcium-transporting ATPase, cytoplasmic transduction domain A"/>
    <property type="match status" value="1"/>
</dbReference>
<dbReference type="SUPFAM" id="SSF81653">
    <property type="entry name" value="Calcium ATPase, transduction domain A"/>
    <property type="match status" value="1"/>
</dbReference>
<feature type="transmembrane region" description="Helical" evidence="15">
    <location>
        <begin position="676"/>
        <end position="697"/>
    </location>
</feature>
<feature type="transmembrane region" description="Helical" evidence="15">
    <location>
        <begin position="155"/>
        <end position="175"/>
    </location>
</feature>
<evidence type="ECO:0000256" key="8">
    <source>
        <dbReference type="ARBA" id="ARBA00022796"/>
    </source>
</evidence>
<dbReference type="GO" id="GO:0005524">
    <property type="term" value="F:ATP binding"/>
    <property type="evidence" value="ECO:0007669"/>
    <property type="project" value="UniProtKB-UniRule"/>
</dbReference>
<dbReference type="NCBIfam" id="TIGR01525">
    <property type="entry name" value="ATPase-IB_hvy"/>
    <property type="match status" value="1"/>
</dbReference>
<evidence type="ECO:0000256" key="2">
    <source>
        <dbReference type="ARBA" id="ARBA00006024"/>
    </source>
</evidence>
<keyword evidence="5 15" id="KW-0812">Transmembrane</keyword>
<dbReference type="InterPro" id="IPR001757">
    <property type="entry name" value="P_typ_ATPase"/>
</dbReference>
<organism evidence="17 18">
    <name type="scientific">Candidatus Faeciplasma gallinarum</name>
    <dbReference type="NCBI Taxonomy" id="2840799"/>
    <lineage>
        <taxon>Bacteria</taxon>
        <taxon>Bacillati</taxon>
        <taxon>Bacillota</taxon>
        <taxon>Clostridia</taxon>
        <taxon>Eubacteriales</taxon>
        <taxon>Oscillospiraceae</taxon>
        <taxon>Oscillospiraceae incertae sedis</taxon>
        <taxon>Candidatus Faeciplasma</taxon>
    </lineage>
</organism>
<dbReference type="Proteomes" id="UP000823982">
    <property type="component" value="Unassembled WGS sequence"/>
</dbReference>
<dbReference type="InterPro" id="IPR023214">
    <property type="entry name" value="HAD_sf"/>
</dbReference>
<dbReference type="EC" id="7.2.2.8" evidence="3"/>
<dbReference type="InterPro" id="IPR023299">
    <property type="entry name" value="ATPase_P-typ_cyto_dom_N"/>
</dbReference>
<comment type="caution">
    <text evidence="17">The sequence shown here is derived from an EMBL/GenBank/DDBJ whole genome shotgun (WGS) entry which is preliminary data.</text>
</comment>
<dbReference type="PANTHER" id="PTHR43520:SF8">
    <property type="entry name" value="P-TYPE CU(+) TRANSPORTER"/>
    <property type="match status" value="1"/>
</dbReference>
<evidence type="ECO:0000256" key="7">
    <source>
        <dbReference type="ARBA" id="ARBA00022741"/>
    </source>
</evidence>
<dbReference type="SFLD" id="SFLDG00002">
    <property type="entry name" value="C1.7:_P-type_atpase_like"/>
    <property type="match status" value="1"/>
</dbReference>
<evidence type="ECO:0000256" key="13">
    <source>
        <dbReference type="ARBA" id="ARBA00023136"/>
    </source>
</evidence>
<dbReference type="PRINTS" id="PR00119">
    <property type="entry name" value="CATATPASE"/>
</dbReference>
<feature type="transmembrane region" description="Helical" evidence="15">
    <location>
        <begin position="181"/>
        <end position="203"/>
    </location>
</feature>
<feature type="transmembrane region" description="Helical" evidence="15">
    <location>
        <begin position="117"/>
        <end position="134"/>
    </location>
</feature>
<keyword evidence="7 15" id="KW-0547">Nucleotide-binding</keyword>
<keyword evidence="8" id="KW-0813">Transport</keyword>
<feature type="transmembrane region" description="Helical" evidence="15">
    <location>
        <begin position="365"/>
        <end position="386"/>
    </location>
</feature>
<comment type="subcellular location">
    <subcellularLocation>
        <location evidence="1">Cell membrane</location>
        <topology evidence="1">Multi-pass membrane protein</topology>
    </subcellularLocation>
</comment>
<keyword evidence="8" id="KW-0187">Copper transport</keyword>
<comment type="similarity">
    <text evidence="2 15">Belongs to the cation transport ATPase (P-type) (TC 3.A.3) family. Type IB subfamily.</text>
</comment>
<reference evidence="17" key="2">
    <citation type="journal article" date="2021" name="PeerJ">
        <title>Extensive microbial diversity within the chicken gut microbiome revealed by metagenomics and culture.</title>
        <authorList>
            <person name="Gilroy R."/>
            <person name="Ravi A."/>
            <person name="Getino M."/>
            <person name="Pursley I."/>
            <person name="Horton D.L."/>
            <person name="Alikhan N.F."/>
            <person name="Baker D."/>
            <person name="Gharbi K."/>
            <person name="Hall N."/>
            <person name="Watson M."/>
            <person name="Adriaenssens E.M."/>
            <person name="Foster-Nyarko E."/>
            <person name="Jarju S."/>
            <person name="Secka A."/>
            <person name="Antonio M."/>
            <person name="Oren A."/>
            <person name="Chaudhuri R.R."/>
            <person name="La Ragione R."/>
            <person name="Hildebrand F."/>
            <person name="Pallen M.J."/>
        </authorList>
    </citation>
    <scope>NUCLEOTIDE SEQUENCE</scope>
    <source>
        <strain evidence="17">CHK157-1446</strain>
    </source>
</reference>
<name>A0A9D1EMX2_9FIRM</name>
<dbReference type="SFLD" id="SFLDS00003">
    <property type="entry name" value="Haloacid_Dehalogenase"/>
    <property type="match status" value="1"/>
</dbReference>
<dbReference type="InterPro" id="IPR018303">
    <property type="entry name" value="ATPase_P-typ_P_site"/>
</dbReference>
<dbReference type="GO" id="GO:0055070">
    <property type="term" value="P:copper ion homeostasis"/>
    <property type="evidence" value="ECO:0007669"/>
    <property type="project" value="TreeGrafter"/>
</dbReference>
<dbReference type="NCBIfam" id="TIGR01494">
    <property type="entry name" value="ATPase_P-type"/>
    <property type="match status" value="1"/>
</dbReference>
<keyword evidence="11 15" id="KW-1133">Transmembrane helix</keyword>
<keyword evidence="8" id="KW-0406">Ion transport</keyword>
<dbReference type="Gene3D" id="3.40.1110.10">
    <property type="entry name" value="Calcium-transporting ATPase, cytoplasmic domain N"/>
    <property type="match status" value="1"/>
</dbReference>
<dbReference type="InterPro" id="IPR027256">
    <property type="entry name" value="P-typ_ATPase_IB"/>
</dbReference>
<dbReference type="Gene3D" id="3.40.50.1000">
    <property type="entry name" value="HAD superfamily/HAD-like"/>
    <property type="match status" value="1"/>
</dbReference>
<dbReference type="GO" id="GO:0043682">
    <property type="term" value="F:P-type divalent copper transporter activity"/>
    <property type="evidence" value="ECO:0007669"/>
    <property type="project" value="TreeGrafter"/>
</dbReference>
<dbReference type="PANTHER" id="PTHR43520">
    <property type="entry name" value="ATP7, ISOFORM B"/>
    <property type="match status" value="1"/>
</dbReference>
<dbReference type="Pfam" id="PF00702">
    <property type="entry name" value="Hydrolase"/>
    <property type="match status" value="1"/>
</dbReference>
<dbReference type="InterPro" id="IPR059000">
    <property type="entry name" value="ATPase_P-type_domA"/>
</dbReference>
<dbReference type="PRINTS" id="PR00943">
    <property type="entry name" value="CUATPASE"/>
</dbReference>
<feature type="domain" description="P-type ATPase A" evidence="16">
    <location>
        <begin position="220"/>
        <end position="320"/>
    </location>
</feature>
<keyword evidence="4 15" id="KW-1003">Cell membrane</keyword>
<evidence type="ECO:0000256" key="14">
    <source>
        <dbReference type="ARBA" id="ARBA00049289"/>
    </source>
</evidence>
<feature type="transmembrane region" description="Helical" evidence="15">
    <location>
        <begin position="339"/>
        <end position="359"/>
    </location>
</feature>
<evidence type="ECO:0000256" key="9">
    <source>
        <dbReference type="ARBA" id="ARBA00022840"/>
    </source>
</evidence>
<dbReference type="SUPFAM" id="SSF56784">
    <property type="entry name" value="HAD-like"/>
    <property type="match status" value="1"/>
</dbReference>
<dbReference type="GO" id="GO:0005507">
    <property type="term" value="F:copper ion binding"/>
    <property type="evidence" value="ECO:0007669"/>
    <property type="project" value="TreeGrafter"/>
</dbReference>
<proteinExistence type="inferred from homology"/>
<evidence type="ECO:0000256" key="6">
    <source>
        <dbReference type="ARBA" id="ARBA00022723"/>
    </source>
</evidence>
<keyword evidence="6 15" id="KW-0479">Metal-binding</keyword>
<gene>
    <name evidence="17" type="ORF">IAD01_01690</name>
</gene>
<sequence length="757" mass="80404">MTRTKIALDGVLSDSQIFDCEQRLSSMNAVRAKINAETKTVDIEYDETKVSLADICEEISASAGVRVVPPSAAAPQKKKLGTAGQTAMTFLFSAAILALRILSYFGMGIPLVDGSPVLGAMAEIFLFVFVMYFGRRVYVNGVRALVKLRPDAKTVAALGTTAAAAYSLYALVMIIQGNSEYMKLMRIDACAVIISVVMLCSFFDKKSKGRTDEPIRRLYELLPKTATVILDDRETEVGLADITVGDSVLVKPMQSFPCDGVIQTGRTSVNEVLFTGENTPVLKSAGERVFAGTVNTTGFVTIEAERVGRDTSLARMIRSVRNLSVSKPKISGLVERAEIIYSVAALAAAIIGFVIAMLVTKSFESASAVFISLMVVLCPCALGLVIPAASVYASAKATQAGIVFKDVETLENVRFIDTVVMDKTGTVTVGKLFVTDVVPLGTSEEEVLILAASVEDNSTHPIAQAILDYAAKNDVTPLECYDYRAVAGSGAMGVVDGENVAVMSAANALTGEYEGYMAVCDQLVKDGKTVMAVTKNGAPIGVIALRDKIKPTSKSGVSKLNRMGKKTIMLTGDSEEEANRVAKQLDFCDYEANVLPGKKADVITAIRKNGGKVAMVGDSVNDAVALAAADVGVAIGTGSPIAVELAQLVLVKNDLRDLSSAIRISGISSKIIKENIFWTFVLAAGVLPATVGIMHALHQPVVYPIYLAVCIAVSLVCVMLNSSRISRLDLTQDDPPAVKADKRLKKRAEKAGAKTNA</sequence>
<evidence type="ECO:0000256" key="10">
    <source>
        <dbReference type="ARBA" id="ARBA00022967"/>
    </source>
</evidence>
<keyword evidence="10" id="KW-1278">Translocase</keyword>
<dbReference type="InterPro" id="IPR044492">
    <property type="entry name" value="P_typ_ATPase_HD_dom"/>
</dbReference>
<dbReference type="GO" id="GO:0005886">
    <property type="term" value="C:plasma membrane"/>
    <property type="evidence" value="ECO:0007669"/>
    <property type="project" value="UniProtKB-SubCell"/>
</dbReference>
<protein>
    <recommendedName>
        <fullName evidence="3">P-type Cu(+) transporter</fullName>
        <ecNumber evidence="3">7.2.2.8</ecNumber>
    </recommendedName>
</protein>
<evidence type="ECO:0000256" key="3">
    <source>
        <dbReference type="ARBA" id="ARBA00012517"/>
    </source>
</evidence>
<evidence type="ECO:0000256" key="4">
    <source>
        <dbReference type="ARBA" id="ARBA00022475"/>
    </source>
</evidence>
<keyword evidence="13 15" id="KW-0472">Membrane</keyword>
<dbReference type="InterPro" id="IPR008250">
    <property type="entry name" value="ATPase_P-typ_transduc_dom_A_sf"/>
</dbReference>
<dbReference type="GO" id="GO:0016887">
    <property type="term" value="F:ATP hydrolysis activity"/>
    <property type="evidence" value="ECO:0007669"/>
    <property type="project" value="InterPro"/>
</dbReference>
<evidence type="ECO:0000256" key="11">
    <source>
        <dbReference type="ARBA" id="ARBA00022989"/>
    </source>
</evidence>
<dbReference type="PROSITE" id="PS00154">
    <property type="entry name" value="ATPASE_E1_E2"/>
    <property type="match status" value="1"/>
</dbReference>
<evidence type="ECO:0000259" key="16">
    <source>
        <dbReference type="Pfam" id="PF00122"/>
    </source>
</evidence>
<dbReference type="InterPro" id="IPR036412">
    <property type="entry name" value="HAD-like_sf"/>
</dbReference>
<dbReference type="EMBL" id="DVIR01000012">
    <property type="protein sequence ID" value="HIS24099.1"/>
    <property type="molecule type" value="Genomic_DNA"/>
</dbReference>
<keyword evidence="9 15" id="KW-0067">ATP-binding</keyword>
<accession>A0A9D1EMX2</accession>
<evidence type="ECO:0000256" key="1">
    <source>
        <dbReference type="ARBA" id="ARBA00004651"/>
    </source>
</evidence>
<keyword evidence="12" id="KW-0186">Copper</keyword>
<comment type="catalytic activity">
    <reaction evidence="14">
        <text>Cu(+)(in) + ATP + H2O = Cu(+)(out) + ADP + phosphate + H(+)</text>
        <dbReference type="Rhea" id="RHEA:25792"/>
        <dbReference type="ChEBI" id="CHEBI:15377"/>
        <dbReference type="ChEBI" id="CHEBI:15378"/>
        <dbReference type="ChEBI" id="CHEBI:30616"/>
        <dbReference type="ChEBI" id="CHEBI:43474"/>
        <dbReference type="ChEBI" id="CHEBI:49552"/>
        <dbReference type="ChEBI" id="CHEBI:456216"/>
        <dbReference type="EC" id="7.2.2.8"/>
    </reaction>
</comment>
<feature type="transmembrane region" description="Helical" evidence="15">
    <location>
        <begin position="703"/>
        <end position="720"/>
    </location>
</feature>